<evidence type="ECO:0000313" key="8">
    <source>
        <dbReference type="EMBL" id="BAF87839.1"/>
    </source>
</evidence>
<dbReference type="Pfam" id="PF03328">
    <property type="entry name" value="HpcH_HpaI"/>
    <property type="match status" value="1"/>
</dbReference>
<evidence type="ECO:0000313" key="9">
    <source>
        <dbReference type="Proteomes" id="UP000000270"/>
    </source>
</evidence>
<dbReference type="InterPro" id="IPR011206">
    <property type="entry name" value="Citrate_lyase_beta/mcl1/mcl2"/>
</dbReference>
<dbReference type="SUPFAM" id="SSF51621">
    <property type="entry name" value="Phosphoenolpyruvate/pyruvate domain"/>
    <property type="match status" value="1"/>
</dbReference>
<dbReference type="PIRSF" id="PIRSF015582">
    <property type="entry name" value="Cit_lyase_B"/>
    <property type="match status" value="1"/>
</dbReference>
<dbReference type="PANTHER" id="PTHR32308">
    <property type="entry name" value="LYASE BETA SUBUNIT, PUTATIVE (AFU_ORTHOLOGUE AFUA_4G13030)-RELATED"/>
    <property type="match status" value="1"/>
</dbReference>
<dbReference type="InterPro" id="IPR015813">
    <property type="entry name" value="Pyrv/PenolPyrv_kinase-like_dom"/>
</dbReference>
<comment type="cofactor">
    <cofactor evidence="1">
        <name>Mg(2+)</name>
        <dbReference type="ChEBI" id="CHEBI:18420"/>
    </cofactor>
</comment>
<comment type="similarity">
    <text evidence="2">Belongs to the HpcH/HpaI aldolase family.</text>
</comment>
<evidence type="ECO:0000256" key="1">
    <source>
        <dbReference type="ARBA" id="ARBA00001946"/>
    </source>
</evidence>
<feature type="binding site" evidence="5">
    <location>
        <position position="67"/>
    </location>
    <ligand>
        <name>substrate</name>
    </ligand>
</feature>
<organism evidence="8 9">
    <name type="scientific">Azorhizobium caulinodans (strain ATCC 43989 / DSM 5975 / JCM 20966 / LMG 6465 / NBRC 14845 / NCIMB 13405 / ORS 571)</name>
    <dbReference type="NCBI Taxonomy" id="438753"/>
    <lineage>
        <taxon>Bacteria</taxon>
        <taxon>Pseudomonadati</taxon>
        <taxon>Pseudomonadota</taxon>
        <taxon>Alphaproteobacteria</taxon>
        <taxon>Hyphomicrobiales</taxon>
        <taxon>Xanthobacteraceae</taxon>
        <taxon>Azorhizobium</taxon>
    </lineage>
</organism>
<dbReference type="EMBL" id="AP009384">
    <property type="protein sequence ID" value="BAF87839.1"/>
    <property type="molecule type" value="Genomic_DNA"/>
</dbReference>
<reference evidence="9" key="2">
    <citation type="submission" date="2007-04" db="EMBL/GenBank/DDBJ databases">
        <title>Complete genome sequence of the nitrogen-fixing bacterium Azorhizobium caulinodans ORS571.</title>
        <authorList>
            <person name="Lee K.B."/>
            <person name="Backer P.D."/>
            <person name="Aono T."/>
            <person name="Liu C.T."/>
            <person name="Suzuki S."/>
            <person name="Suzuki T."/>
            <person name="Kaneko T."/>
            <person name="Yamada M."/>
            <person name="Tabata S."/>
            <person name="Kupfer D.M."/>
            <person name="Najar F.Z."/>
            <person name="Wiley G.B."/>
            <person name="Roe B."/>
            <person name="Binnewies T."/>
            <person name="Ussery D."/>
            <person name="Vereecke D."/>
            <person name="Gevers D."/>
            <person name="Holsters M."/>
            <person name="Oyaizu H."/>
        </authorList>
    </citation>
    <scope>NUCLEOTIDE SEQUENCE [LARGE SCALE GENOMIC DNA]</scope>
    <source>
        <strain evidence="9">ATCC 43989 / DSM 5975 / JCM 20966 / LMG 6465 / NBRC 14845 / NCIMB 13405 / ORS 571</strain>
    </source>
</reference>
<feature type="binding site" evidence="6">
    <location>
        <position position="119"/>
    </location>
    <ligand>
        <name>Mg(2+)</name>
        <dbReference type="ChEBI" id="CHEBI:18420"/>
    </ligand>
</feature>
<dbReference type="STRING" id="438753.AZC_1841"/>
<dbReference type="Gene3D" id="3.20.20.60">
    <property type="entry name" value="Phosphoenolpyruvate-binding domains"/>
    <property type="match status" value="1"/>
</dbReference>
<gene>
    <name evidence="8" type="ordered locus">AZC_1841</name>
</gene>
<dbReference type="PANTHER" id="PTHR32308:SF10">
    <property type="entry name" value="CITRATE LYASE SUBUNIT BETA"/>
    <property type="match status" value="1"/>
</dbReference>
<reference evidence="8 9" key="5">
    <citation type="journal article" date="2010" name="Appl. Environ. Microbiol.">
        <title>phrR-like gene praR of Azorhizobium caulinodans ORS571 is essential for symbiosis with Sesbania rostrata and is involved in expression of reb genes.</title>
        <authorList>
            <person name="Akiba N."/>
            <person name="Aono T."/>
            <person name="Toyazaki H."/>
            <person name="Sato S."/>
            <person name="Oyaizu H."/>
        </authorList>
    </citation>
    <scope>NUCLEOTIDE SEQUENCE [LARGE SCALE GENOMIC DNA]</scope>
    <source>
        <strain evidence="9">ATCC 43989 / DSM 5975 / JCM 20966 / LMG 6465 / NBRC 14845 / NCIMB 13405 / ORS 571</strain>
    </source>
</reference>
<keyword evidence="3 6" id="KW-0479">Metal-binding</keyword>
<proteinExistence type="inferred from homology"/>
<reference evidence="8 9" key="3">
    <citation type="journal article" date="2008" name="BMC Genomics">
        <title>The genome of the versatile nitrogen fixer Azorhizobium caulinodans ORS571.</title>
        <authorList>
            <person name="Lee KB."/>
            <person name="Backer P.D."/>
            <person name="Aono T."/>
            <person name="Liu CT."/>
            <person name="Suzuki S."/>
            <person name="Suzuki T."/>
            <person name="Kaneko T."/>
            <person name="Yamada M."/>
            <person name="Tabata S."/>
            <person name="Kupfer D.M."/>
            <person name="Najar F.Z."/>
            <person name="Wiley G.B."/>
            <person name="Roe B."/>
            <person name="Binnewies T.T."/>
            <person name="Ussery D.W."/>
            <person name="D'Haeze W."/>
            <person name="Herder J.D."/>
            <person name="Gevers D."/>
            <person name="Vereecke D."/>
            <person name="Holsters M."/>
            <person name="Oyaizu H."/>
        </authorList>
    </citation>
    <scope>NUCLEOTIDE SEQUENCE [LARGE SCALE GENOMIC DNA]</scope>
    <source>
        <strain evidence="9">ATCC 43989 / DSM 5975 / JCM 20966 / LMG 6465 / NBRC 14845 / NCIMB 13405 / ORS 571</strain>
    </source>
</reference>
<reference evidence="8 9" key="6">
    <citation type="journal article" date="2011" name="Appl. Environ. Microbiol.">
        <title>Involvement of the azorhizobial chromosome partition gene (parA) in the onset of bacteroid differentiation during Sesbania rostrata stem nodule development.</title>
        <authorList>
            <person name="Liu CT."/>
            <person name="Lee KB."/>
            <person name="Wang YS."/>
            <person name="Peng MH."/>
            <person name="Lee KT."/>
            <person name="Suzuki S."/>
            <person name="Suzuki T."/>
            <person name="Oyaizu H."/>
        </authorList>
    </citation>
    <scope>NUCLEOTIDE SEQUENCE [LARGE SCALE GENOMIC DNA]</scope>
    <source>
        <strain evidence="9">ATCC 43989 / DSM 5975 / JCM 20966 / LMG 6465 / NBRC 14845 / NCIMB 13405 / ORS 571</strain>
    </source>
</reference>
<sequence>MTTFLHTERLVALFVPGDRPERFGKALAAGADAVIVDLEDAVAPGDKGKARDAIAAHWPTEGRLLLRINGCGTPFLADDLALARRLRLSGIILPKAEQAQNISTVHAAVPDVPVIALIESALGLANARALAATHGVARLAFGSIDYCADLGSSHSREALLMARSELVLASRLARRAGPIDGVTATVADATLARDDAAYAAGLGFAGKLCIHPSQIAPVLAGFAPSPSDIAWAQRILAAASEGAVKVDGAMVDAPVRIRAEQILKRAEIG</sequence>
<dbReference type="InterPro" id="IPR005000">
    <property type="entry name" value="Aldolase/citrate-lyase_domain"/>
</dbReference>
<dbReference type="GO" id="GO:0006107">
    <property type="term" value="P:oxaloacetate metabolic process"/>
    <property type="evidence" value="ECO:0007669"/>
    <property type="project" value="TreeGrafter"/>
</dbReference>
<accession>A8I2A6</accession>
<evidence type="ECO:0000256" key="3">
    <source>
        <dbReference type="ARBA" id="ARBA00022723"/>
    </source>
</evidence>
<name>A8I2A6_AZOC5</name>
<dbReference type="AlphaFoldDB" id="A8I2A6"/>
<dbReference type="KEGG" id="azc:AZC_1841"/>
<evidence type="ECO:0000256" key="6">
    <source>
        <dbReference type="PIRSR" id="PIRSR015582-2"/>
    </source>
</evidence>
<feature type="binding site" evidence="5">
    <location>
        <position position="119"/>
    </location>
    <ligand>
        <name>substrate</name>
    </ligand>
</feature>
<keyword evidence="4 6" id="KW-0460">Magnesium</keyword>
<dbReference type="GO" id="GO:0016829">
    <property type="term" value="F:lyase activity"/>
    <property type="evidence" value="ECO:0007669"/>
    <property type="project" value="UniProtKB-KW"/>
</dbReference>
<keyword evidence="8" id="KW-0456">Lyase</keyword>
<dbReference type="HOGENOM" id="CLU_044864_2_0_5"/>
<evidence type="ECO:0000259" key="7">
    <source>
        <dbReference type="Pfam" id="PF03328"/>
    </source>
</evidence>
<evidence type="ECO:0000256" key="4">
    <source>
        <dbReference type="ARBA" id="ARBA00022842"/>
    </source>
</evidence>
<dbReference type="InterPro" id="IPR040442">
    <property type="entry name" value="Pyrv_kinase-like_dom_sf"/>
</dbReference>
<reference evidence="8 9" key="4">
    <citation type="journal article" date="2009" name="Appl. Environ. Microbiol.">
        <title>Comparative genome-wide transcriptional profiling of Azorhizobium caulinodans ORS571 grown under free-living and symbiotic conditions.</title>
        <authorList>
            <person name="Tsukada S."/>
            <person name="Aono T."/>
            <person name="Akiba N."/>
            <person name="Lee KB."/>
            <person name="Liu CT."/>
            <person name="Toyazaki H."/>
            <person name="Oyaizu H."/>
        </authorList>
    </citation>
    <scope>NUCLEOTIDE SEQUENCE [LARGE SCALE GENOMIC DNA]</scope>
    <source>
        <strain evidence="9">ATCC 43989 / DSM 5975 / JCM 20966 / LMG 6465 / NBRC 14845 / NCIMB 13405 / ORS 571</strain>
    </source>
</reference>
<feature type="binding site" evidence="6">
    <location>
        <position position="145"/>
    </location>
    <ligand>
        <name>Mg(2+)</name>
        <dbReference type="ChEBI" id="CHEBI:18420"/>
    </ligand>
</feature>
<dbReference type="GO" id="GO:0000287">
    <property type="term" value="F:magnesium ion binding"/>
    <property type="evidence" value="ECO:0007669"/>
    <property type="project" value="TreeGrafter"/>
</dbReference>
<dbReference type="Proteomes" id="UP000000270">
    <property type="component" value="Chromosome"/>
</dbReference>
<evidence type="ECO:0000256" key="5">
    <source>
        <dbReference type="PIRSR" id="PIRSR015582-1"/>
    </source>
</evidence>
<keyword evidence="9" id="KW-1185">Reference proteome</keyword>
<protein>
    <submittedName>
        <fullName evidence="8">Citrate lyase beta chain</fullName>
    </submittedName>
</protein>
<reference evidence="8 9" key="1">
    <citation type="journal article" date="2007" name="Appl. Environ. Microbiol.">
        <title>Rhizobial factors required for stem nodule maturation and maintenance in Sesbania rostrata-Azorhizobium caulinodans ORS571 symbiosis.</title>
        <authorList>
            <person name="Suzuki S."/>
            <person name="Aono T."/>
            <person name="Lee KB."/>
            <person name="Suzuki T."/>
            <person name="Liu CT."/>
            <person name="Miwa H."/>
            <person name="Wakao S."/>
            <person name="Iki T."/>
            <person name="Oyaizu H."/>
        </authorList>
    </citation>
    <scope>NUCLEOTIDE SEQUENCE [LARGE SCALE GENOMIC DNA]</scope>
    <source>
        <strain evidence="9">ATCC 43989 / DSM 5975 / JCM 20966 / LMG 6465 / NBRC 14845 / NCIMB 13405 / ORS 571</strain>
    </source>
</reference>
<feature type="domain" description="HpcH/HpaI aldolase/citrate lyase" evidence="7">
    <location>
        <begin position="12"/>
        <end position="212"/>
    </location>
</feature>
<dbReference type="eggNOG" id="COG2301">
    <property type="taxonomic scope" value="Bacteria"/>
</dbReference>
<dbReference type="RefSeq" id="WP_012170369.1">
    <property type="nucleotide sequence ID" value="NC_009937.1"/>
</dbReference>
<evidence type="ECO:0000256" key="2">
    <source>
        <dbReference type="ARBA" id="ARBA00005568"/>
    </source>
</evidence>